<dbReference type="InterPro" id="IPR036390">
    <property type="entry name" value="WH_DNA-bd_sf"/>
</dbReference>
<dbReference type="Gene3D" id="1.10.10.10">
    <property type="entry name" value="Winged helix-like DNA-binding domain superfamily/Winged helix DNA-binding domain"/>
    <property type="match status" value="1"/>
</dbReference>
<evidence type="ECO:0000259" key="1">
    <source>
        <dbReference type="Pfam" id="PF09012"/>
    </source>
</evidence>
<comment type="caution">
    <text evidence="2">The sequence shown here is derived from an EMBL/GenBank/DDBJ whole genome shotgun (WGS) entry which is preliminary data.</text>
</comment>
<evidence type="ECO:0000313" key="2">
    <source>
        <dbReference type="EMBL" id="NMH17200.1"/>
    </source>
</evidence>
<dbReference type="EMBL" id="JAAAUB010000013">
    <property type="protein sequence ID" value="NMH17200.1"/>
    <property type="molecule type" value="Genomic_DNA"/>
</dbReference>
<dbReference type="InterPro" id="IPR015102">
    <property type="entry name" value="Tscrpt_reg_HTH_FeoC"/>
</dbReference>
<feature type="domain" description="Transcriptional regulator HTH-type FeoC" evidence="1">
    <location>
        <begin position="2"/>
        <end position="70"/>
    </location>
</feature>
<evidence type="ECO:0000313" key="3">
    <source>
        <dbReference type="Proteomes" id="UP000669605"/>
    </source>
</evidence>
<sequence>MILSRLTDTLRLHHRASLDDLATALQAAPEAVEAMLATLERKGRIRRLPAGSSCGKSCCACDPKHLQIYEWVETTDAHPESVAPLR</sequence>
<dbReference type="SUPFAM" id="SSF46785">
    <property type="entry name" value="Winged helix' DNA-binding domain"/>
    <property type="match status" value="1"/>
</dbReference>
<dbReference type="Proteomes" id="UP000669605">
    <property type="component" value="Unassembled WGS sequence"/>
</dbReference>
<keyword evidence="3" id="KW-1185">Reference proteome</keyword>
<dbReference type="Pfam" id="PF09012">
    <property type="entry name" value="FeoC"/>
    <property type="match status" value="1"/>
</dbReference>
<dbReference type="InterPro" id="IPR036388">
    <property type="entry name" value="WH-like_DNA-bd_sf"/>
</dbReference>
<reference evidence="2 3" key="1">
    <citation type="journal article" date="2020" name="Curr. Microbiol.">
        <title>Tepidiphilus baoligensis sp. nov., a Novel Bacterium of the Family Hydrogenophilaceae Isolated from an Oil Reservoir.</title>
        <authorList>
            <person name="Zhang X."/>
            <person name="Wang G."/>
            <person name="Ma X."/>
            <person name="Yu J."/>
            <person name="You J."/>
            <person name="Xue Y."/>
            <person name="Ma Y."/>
        </authorList>
    </citation>
    <scope>NUCLEOTIDE SEQUENCE [LARGE SCALE GENOMIC DNA]</scope>
    <source>
        <strain evidence="2 3">B18-69</strain>
    </source>
</reference>
<proteinExistence type="predicted"/>
<name>A0ABX1QQK1_9PROT</name>
<accession>A0ABX1QQK1</accession>
<dbReference type="RefSeq" id="WP_169116270.1">
    <property type="nucleotide sequence ID" value="NZ_JAAAUB010000013.1"/>
</dbReference>
<organism evidence="2 3">
    <name type="scientific">Tepidiphilus baoligensis</name>
    <dbReference type="NCBI Taxonomy" id="2698687"/>
    <lineage>
        <taxon>Bacteria</taxon>
        <taxon>Pseudomonadati</taxon>
        <taxon>Pseudomonadota</taxon>
        <taxon>Hydrogenophilia</taxon>
        <taxon>Hydrogenophilales</taxon>
        <taxon>Hydrogenophilaceae</taxon>
        <taxon>Tepidiphilus</taxon>
    </lineage>
</organism>
<protein>
    <submittedName>
        <fullName evidence="2">Sugar metabolism transcriptional regulator</fullName>
    </submittedName>
</protein>
<gene>
    <name evidence="2" type="ORF">GV368_08840</name>
</gene>